<evidence type="ECO:0000256" key="1">
    <source>
        <dbReference type="SAM" id="MobiDB-lite"/>
    </source>
</evidence>
<feature type="signal peptide" evidence="2">
    <location>
        <begin position="1"/>
        <end position="21"/>
    </location>
</feature>
<gene>
    <name evidence="4" type="ORF">ACFQ3Q_07335</name>
</gene>
<dbReference type="Gene3D" id="3.40.1420.30">
    <property type="match status" value="2"/>
</dbReference>
<feature type="domain" description="Putative beta-lactamase-inhibitor-like PepSY-like" evidence="3">
    <location>
        <begin position="180"/>
        <end position="233"/>
    </location>
</feature>
<evidence type="ECO:0000256" key="2">
    <source>
        <dbReference type="SAM" id="SignalP"/>
    </source>
</evidence>
<dbReference type="InterPro" id="IPR021533">
    <property type="entry name" value="PepSY-like"/>
</dbReference>
<feature type="chain" id="PRO_5047226593" evidence="2">
    <location>
        <begin position="22"/>
        <end position="251"/>
    </location>
</feature>
<keyword evidence="5" id="KW-1185">Reference proteome</keyword>
<dbReference type="EMBL" id="JBHTLI010000001">
    <property type="protein sequence ID" value="MFD1095554.1"/>
    <property type="molecule type" value="Genomic_DNA"/>
</dbReference>
<comment type="caution">
    <text evidence="4">The sequence shown here is derived from an EMBL/GenBank/DDBJ whole genome shotgun (WGS) entry which is preliminary data.</text>
</comment>
<reference evidence="5" key="1">
    <citation type="journal article" date="2019" name="Int. J. Syst. Evol. Microbiol.">
        <title>The Global Catalogue of Microorganisms (GCM) 10K type strain sequencing project: providing services to taxonomists for standard genome sequencing and annotation.</title>
        <authorList>
            <consortium name="The Broad Institute Genomics Platform"/>
            <consortium name="The Broad Institute Genome Sequencing Center for Infectious Disease"/>
            <person name="Wu L."/>
            <person name="Ma J."/>
        </authorList>
    </citation>
    <scope>NUCLEOTIDE SEQUENCE [LARGE SCALE GENOMIC DNA]</scope>
    <source>
        <strain evidence="5">CCUG 64793</strain>
    </source>
</reference>
<feature type="domain" description="Putative beta-lactamase-inhibitor-like PepSY-like" evidence="3">
    <location>
        <begin position="112"/>
        <end position="165"/>
    </location>
</feature>
<evidence type="ECO:0000313" key="5">
    <source>
        <dbReference type="Proteomes" id="UP001597131"/>
    </source>
</evidence>
<evidence type="ECO:0000313" key="4">
    <source>
        <dbReference type="EMBL" id="MFD1095554.1"/>
    </source>
</evidence>
<feature type="compositionally biased region" description="Acidic residues" evidence="1">
    <location>
        <begin position="239"/>
        <end position="251"/>
    </location>
</feature>
<name>A0ABW3NSZ7_9FLAO</name>
<dbReference type="PROSITE" id="PS51257">
    <property type="entry name" value="PROKAR_LIPOPROTEIN"/>
    <property type="match status" value="1"/>
</dbReference>
<organism evidence="4 5">
    <name type="scientific">Salegentibacter chungangensis</name>
    <dbReference type="NCBI Taxonomy" id="1335724"/>
    <lineage>
        <taxon>Bacteria</taxon>
        <taxon>Pseudomonadati</taxon>
        <taxon>Bacteroidota</taxon>
        <taxon>Flavobacteriia</taxon>
        <taxon>Flavobacteriales</taxon>
        <taxon>Flavobacteriaceae</taxon>
        <taxon>Salegentibacter</taxon>
    </lineage>
</organism>
<dbReference type="Proteomes" id="UP001597131">
    <property type="component" value="Unassembled WGS sequence"/>
</dbReference>
<evidence type="ECO:0000259" key="3">
    <source>
        <dbReference type="Pfam" id="PF11396"/>
    </source>
</evidence>
<accession>A0ABW3NSZ7</accession>
<keyword evidence="2" id="KW-0732">Signal</keyword>
<dbReference type="Pfam" id="PF11396">
    <property type="entry name" value="PepSY_like"/>
    <property type="match status" value="3"/>
</dbReference>
<sequence>MKKLMILSLAGIGFIAISACSNDDDAGNSSPEVNLNATAFSSDSHVNTSALPQPILDYITTNYPDQVIREAEIEDNNNYEVELSNGLELIFDAEGNFLGVDDDGEDNFGDDHLDASELPQKIKDFLNTYFEGETVEEAEIENNGHIKVELDSDVKLIFDAEGNFLGQAEDENENEDEDDEDIAVEDLPQSVKDYISANYPDNKIIEAEKEDEGFEVTLNNGTELKFDSEGNFVKAEDHNGDDDDDEEETDD</sequence>
<protein>
    <submittedName>
        <fullName evidence="4">PepSY-like domain-containing protein</fullName>
    </submittedName>
</protein>
<dbReference type="RefSeq" id="WP_380744388.1">
    <property type="nucleotide sequence ID" value="NZ_JBHTLI010000001.1"/>
</dbReference>
<dbReference type="SUPFAM" id="SSF160574">
    <property type="entry name" value="BT0923-like"/>
    <property type="match status" value="2"/>
</dbReference>
<feature type="compositionally biased region" description="Basic and acidic residues" evidence="1">
    <location>
        <begin position="227"/>
        <end position="238"/>
    </location>
</feature>
<proteinExistence type="predicted"/>
<feature type="region of interest" description="Disordered" evidence="1">
    <location>
        <begin position="227"/>
        <end position="251"/>
    </location>
</feature>
<feature type="domain" description="Putative beta-lactamase-inhibitor-like PepSY-like" evidence="3">
    <location>
        <begin position="44"/>
        <end position="98"/>
    </location>
</feature>